<organism evidence="3 4">
    <name type="scientific">Altererythrobacter epoxidivorans</name>
    <dbReference type="NCBI Taxonomy" id="361183"/>
    <lineage>
        <taxon>Bacteria</taxon>
        <taxon>Pseudomonadati</taxon>
        <taxon>Pseudomonadota</taxon>
        <taxon>Alphaproteobacteria</taxon>
        <taxon>Sphingomonadales</taxon>
        <taxon>Erythrobacteraceae</taxon>
        <taxon>Altererythrobacter</taxon>
    </lineage>
</organism>
<keyword evidence="1" id="KW-0732">Signal</keyword>
<feature type="signal peptide" evidence="1">
    <location>
        <begin position="1"/>
        <end position="26"/>
    </location>
</feature>
<dbReference type="Gene3D" id="3.40.30.10">
    <property type="entry name" value="Glutaredoxin"/>
    <property type="match status" value="1"/>
</dbReference>
<evidence type="ECO:0000313" key="3">
    <source>
        <dbReference type="EMBL" id="ALE16919.1"/>
    </source>
</evidence>
<reference evidence="3 4" key="1">
    <citation type="submission" date="2015-09" db="EMBL/GenBank/DDBJ databases">
        <title>Complete genome sequence of a benzo[a]pyrene-degrading bacterium Altererythrobacter epoxidivorans CGMCC 1.7731T.</title>
        <authorList>
            <person name="Li Z."/>
            <person name="Cheng H."/>
            <person name="Huo Y."/>
            <person name="Xu X."/>
        </authorList>
    </citation>
    <scope>NUCLEOTIDE SEQUENCE [LARGE SCALE GENOMIC DNA]</scope>
    <source>
        <strain evidence="3 4">CGMCC 1.7731</strain>
    </source>
</reference>
<dbReference type="STRING" id="361183.AMC99_01628"/>
<gene>
    <name evidence="3" type="ORF">AMC99_01628</name>
</gene>
<dbReference type="EMBL" id="CP012669">
    <property type="protein sequence ID" value="ALE16919.1"/>
    <property type="molecule type" value="Genomic_DNA"/>
</dbReference>
<dbReference type="Proteomes" id="UP000057938">
    <property type="component" value="Chromosome"/>
</dbReference>
<protein>
    <submittedName>
        <fullName evidence="3">Periplasmic thiol:disulfide interchange protein DsbA</fullName>
    </submittedName>
</protein>
<feature type="chain" id="PRO_5005804716" evidence="1">
    <location>
        <begin position="27"/>
        <end position="229"/>
    </location>
</feature>
<proteinExistence type="predicted"/>
<name>A0A0M5L0H9_9SPHN</name>
<dbReference type="KEGG" id="aep:AMC99_01628"/>
<dbReference type="SUPFAM" id="SSF52833">
    <property type="entry name" value="Thioredoxin-like"/>
    <property type="match status" value="1"/>
</dbReference>
<accession>A0A0M5L0H9</accession>
<evidence type="ECO:0000259" key="2">
    <source>
        <dbReference type="Pfam" id="PF13462"/>
    </source>
</evidence>
<dbReference type="Gene3D" id="1.10.40.110">
    <property type="match status" value="1"/>
</dbReference>
<evidence type="ECO:0000313" key="4">
    <source>
        <dbReference type="Proteomes" id="UP000057938"/>
    </source>
</evidence>
<sequence length="229" mass="24964">MKSMKTKLKKTLDLVAIVIGAAGTIAATGNWNTKVVETERGHLVGNPEAKTTLTEFVSYTCPHCAHFAIEGEAPLQMAYVGPGKMKMEIRPYIRNVVDLVASRLVQCGPEKKFLQNHTMFMIRQSSWLPIAQKATPAQLQRWARGDAAGFREAASALGFYDMMKTRGYDNVAVDTCLADKAAMDKLVANTLDDAKTFGVKSTPSFAVDGKLLPGVHGWPALQKALSTNF</sequence>
<dbReference type="AlphaFoldDB" id="A0A0M5L0H9"/>
<feature type="domain" description="Thioredoxin-like fold" evidence="2">
    <location>
        <begin position="38"/>
        <end position="225"/>
    </location>
</feature>
<dbReference type="InterPro" id="IPR012336">
    <property type="entry name" value="Thioredoxin-like_fold"/>
</dbReference>
<evidence type="ECO:0000256" key="1">
    <source>
        <dbReference type="SAM" id="SignalP"/>
    </source>
</evidence>
<keyword evidence="4" id="KW-1185">Reference proteome</keyword>
<dbReference type="InterPro" id="IPR036249">
    <property type="entry name" value="Thioredoxin-like_sf"/>
</dbReference>
<dbReference type="PATRIC" id="fig|361183.4.peg.1600"/>
<dbReference type="Pfam" id="PF13462">
    <property type="entry name" value="Thioredoxin_4"/>
    <property type="match status" value="1"/>
</dbReference>